<dbReference type="HOGENOM" id="CLU_3296285_0_0_12"/>
<protein>
    <submittedName>
        <fullName evidence="1">Uncharacterized protein</fullName>
    </submittedName>
</protein>
<proteinExistence type="predicted"/>
<dbReference type="EMBL" id="CP006939">
    <property type="protein sequence ID" value="AHC16273.1"/>
    <property type="molecule type" value="Genomic_DNA"/>
</dbReference>
<dbReference type="AlphaFoldDB" id="V5WKJ5"/>
<keyword evidence="2" id="KW-1185">Reference proteome</keyword>
<evidence type="ECO:0000313" key="1">
    <source>
        <dbReference type="EMBL" id="AHC16273.1"/>
    </source>
</evidence>
<dbReference type="KEGG" id="slr:L21SP2_2927"/>
<organism evidence="1 2">
    <name type="scientific">Salinispira pacifica</name>
    <dbReference type="NCBI Taxonomy" id="1307761"/>
    <lineage>
        <taxon>Bacteria</taxon>
        <taxon>Pseudomonadati</taxon>
        <taxon>Spirochaetota</taxon>
        <taxon>Spirochaetia</taxon>
        <taxon>Spirochaetales</taxon>
        <taxon>Spirochaetaceae</taxon>
        <taxon>Salinispira</taxon>
    </lineage>
</organism>
<gene>
    <name evidence="1" type="ORF">L21SP2_2927</name>
</gene>
<sequence>MQITGRKKPGYIRFVLFSLTPYMKKDNQLKLKAISKIFDF</sequence>
<accession>V5WKJ5</accession>
<evidence type="ECO:0000313" key="2">
    <source>
        <dbReference type="Proteomes" id="UP000018680"/>
    </source>
</evidence>
<name>V5WKJ5_9SPIO</name>
<reference evidence="1 2" key="1">
    <citation type="journal article" date="2015" name="Stand. Genomic Sci.">
        <title>Complete genome sequence and description of Salinispira pacifica gen. nov., sp. nov., a novel spirochaete isolated form a hypersaline microbial mat.</title>
        <authorList>
            <person name="Ben Hania W."/>
            <person name="Joseph M."/>
            <person name="Schumann P."/>
            <person name="Bunk B."/>
            <person name="Fiebig A."/>
            <person name="Sproer C."/>
            <person name="Klenk H.P."/>
            <person name="Fardeau M.L."/>
            <person name="Spring S."/>
        </authorList>
    </citation>
    <scope>NUCLEOTIDE SEQUENCE [LARGE SCALE GENOMIC DNA]</scope>
    <source>
        <strain evidence="1 2">L21-RPul-D2</strain>
    </source>
</reference>
<dbReference type="Proteomes" id="UP000018680">
    <property type="component" value="Chromosome"/>
</dbReference>
<dbReference type="STRING" id="1307761.L21SP2_2927"/>